<dbReference type="SUPFAM" id="SSF54523">
    <property type="entry name" value="Pili subunits"/>
    <property type="match status" value="1"/>
</dbReference>
<dbReference type="NCBIfam" id="TIGR02532">
    <property type="entry name" value="IV_pilin_GFxxxE"/>
    <property type="match status" value="1"/>
</dbReference>
<dbReference type="Gene3D" id="3.30.700.10">
    <property type="entry name" value="Glycoprotein, Type 4 Pilin"/>
    <property type="match status" value="1"/>
</dbReference>
<reference evidence="3" key="1">
    <citation type="journal article" date="2017" name="Genome Announc.">
        <title>Draft Genome Sequence of Terrimicrobium sacchariphilum NM-5T, a Facultative Anaerobic Soil Bacterium of the Class Spartobacteria.</title>
        <authorList>
            <person name="Qiu Y.L."/>
            <person name="Tourlousse D.M."/>
            <person name="Matsuura N."/>
            <person name="Ohashi A."/>
            <person name="Sekiguchi Y."/>
        </authorList>
    </citation>
    <scope>NUCLEOTIDE SEQUENCE [LARGE SCALE GENOMIC DNA]</scope>
    <source>
        <strain evidence="3">NM-5</strain>
    </source>
</reference>
<accession>A0A146G5K0</accession>
<name>A0A146G5K0_TERSA</name>
<keyword evidence="1" id="KW-0472">Membrane</keyword>
<evidence type="ECO:0000313" key="3">
    <source>
        <dbReference type="Proteomes" id="UP000076023"/>
    </source>
</evidence>
<dbReference type="InParanoid" id="A0A146G5K0"/>
<dbReference type="PANTHER" id="PTHR30093:SF2">
    <property type="entry name" value="TYPE II SECRETION SYSTEM PROTEIN H"/>
    <property type="match status" value="1"/>
</dbReference>
<protein>
    <submittedName>
        <fullName evidence="2">Prepilin-type N-terminal cleavage/methylation domain-containing protein</fullName>
    </submittedName>
</protein>
<organism evidence="2 3">
    <name type="scientific">Terrimicrobium sacchariphilum</name>
    <dbReference type="NCBI Taxonomy" id="690879"/>
    <lineage>
        <taxon>Bacteria</taxon>
        <taxon>Pseudomonadati</taxon>
        <taxon>Verrucomicrobiota</taxon>
        <taxon>Terrimicrobiia</taxon>
        <taxon>Terrimicrobiales</taxon>
        <taxon>Terrimicrobiaceae</taxon>
        <taxon>Terrimicrobium</taxon>
    </lineage>
</organism>
<dbReference type="Proteomes" id="UP000076023">
    <property type="component" value="Unassembled WGS sequence"/>
</dbReference>
<dbReference type="EMBL" id="BDCO01000002">
    <property type="protein sequence ID" value="GAT32247.1"/>
    <property type="molecule type" value="Genomic_DNA"/>
</dbReference>
<evidence type="ECO:0000256" key="1">
    <source>
        <dbReference type="SAM" id="Phobius"/>
    </source>
</evidence>
<keyword evidence="1" id="KW-1133">Transmembrane helix</keyword>
<keyword evidence="3" id="KW-1185">Reference proteome</keyword>
<evidence type="ECO:0000313" key="2">
    <source>
        <dbReference type="EMBL" id="GAT32247.1"/>
    </source>
</evidence>
<proteinExistence type="predicted"/>
<sequence>MGASPRSSAFTLIELLVTLGIIGALSILIIPVAFKVRDNARAAACANNLKQAGVGFGLYAADNDGRLPTHDIGVDGNVSSSFWSQVAPYVNWQQGSDRASLAAHTIMHCPNHTEAPGSFSYRGNSELLKAPETGGLKMAQVNNPSKKILLYEVHVYCEWPIASISASGTGKTPWMPEFAHHAHGVFSNFLFADGHVEASGENLSNRPTYWEP</sequence>
<gene>
    <name evidence="2" type="ORF">TSACC_2645</name>
</gene>
<dbReference type="RefSeq" id="WP_075078089.1">
    <property type="nucleotide sequence ID" value="NZ_BDCO01000002.1"/>
</dbReference>
<dbReference type="AlphaFoldDB" id="A0A146G5K0"/>
<dbReference type="Pfam" id="PF07963">
    <property type="entry name" value="N_methyl"/>
    <property type="match status" value="1"/>
</dbReference>
<dbReference type="PANTHER" id="PTHR30093">
    <property type="entry name" value="GENERAL SECRETION PATHWAY PROTEIN G"/>
    <property type="match status" value="1"/>
</dbReference>
<comment type="caution">
    <text evidence="2">The sequence shown here is derived from an EMBL/GenBank/DDBJ whole genome shotgun (WGS) entry which is preliminary data.</text>
</comment>
<dbReference type="InterPro" id="IPR012902">
    <property type="entry name" value="N_methyl_site"/>
</dbReference>
<dbReference type="STRING" id="690879.TSACC_2645"/>
<keyword evidence="1" id="KW-0812">Transmembrane</keyword>
<feature type="transmembrane region" description="Helical" evidence="1">
    <location>
        <begin position="12"/>
        <end position="34"/>
    </location>
</feature>
<dbReference type="InterPro" id="IPR045584">
    <property type="entry name" value="Pilin-like"/>
</dbReference>